<dbReference type="NCBIfam" id="TIGR04183">
    <property type="entry name" value="Por_Secre_tail"/>
    <property type="match status" value="1"/>
</dbReference>
<dbReference type="Gene3D" id="2.160.20.10">
    <property type="entry name" value="Single-stranded right-handed beta-helix, Pectin lyase-like"/>
    <property type="match status" value="3"/>
</dbReference>
<dbReference type="InterPro" id="IPR026444">
    <property type="entry name" value="Secre_tail"/>
</dbReference>
<gene>
    <name evidence="3" type="ORF">CGL56_10960</name>
</gene>
<sequence length="2715" mass="284465">MSAGAIFEFQHTMKQLYPTHLYTKFRFWVALALLAVSLPVAAQLQGTYTIGGSSPDYATINAAVADLTTQGVSGAVVFDLRPGTYAEQVELGAVNGASGTNTITFQAESGNASDVIISYAASGATDNYVLQFNGASHYRIKHLTIDAGGSSHARAVAVINEAEDLLIQNSQFSSPETNSTTTHLAVLYLEPTLASDIHIRDNRITGGSRGIYYTGSTTAQPTGTEITGNTVENFRYQGISLSHLEGGILTGNRIIGKLAGYSYYGLYTSQWDGTAAAPALVANNFVAIPHRGSQAVYLSRSEYLGFYHNSVYAAEDVTAFNLPFAQHVAVKNNIFRAGTGDAVNIFNPTSLDMDYNNLFSDGSFLGWWGSTQVVDLAAWQTTSGQGGNSLGFDPQFVSATDLHAQAPALADAGIAISGLTTDIDGELRDATPSVGADEYSAAALSPLSGTYSIGGAGADFATFNTAVDAMRINGISGAVTFNAAAGTYPEQLEIPAIPGASATHTITFQSATGDAASVILSYGAATAGDNYVVRLSNASNVRLQHLTLEATGITYNRVVEVVNRADDLLLAGNRLLAPETTSASLSLSVVHLNPTLASNIHIRDNRITGGSRGIYFAGSSGAQPTGTEITDNVVEGFRYQGVALFHLQGGLLTGNRIIGKPGEYTYYGLYVSNWDGTTAAPVLVANNFVSLPHSGNQGVYLTGSQYLNFYHNSVHVAGNGTALNMVSTGDVAVKNNIFRAGTGDAVNVSSATSLDMDYNNLFSDGSFLGWWGSTQVVDLAAWRTTSGQGSNSLGFDPQFVSATDLHAQAPALADAGIAIPGLTTDIDGELRDATPSVGADEYSATALVPLSGTYTIGGEAADFATFNAAVDAMRINGISGAVTFNAAAATYPEQLEIPAIPGASMTHTITFQSASGDAASVILSHGATTAADNYVVRLSNASNVRLQHLTLEATGEIYSRVVEVVNRADDLLLAGNRLLAPQTTSASLSLTVLDLNPTLASNIHIRDNRISGGSRGIYFAGSSSAPPSGTEVTDNVVEDFRYQGIALFHLQGGMLTGNRIIGKPGVYTYYGLYVSNWDGTAAAPVLVANNFVSLPHSGTQAVYLASSEHLDFYHNSVYAAGGGTAFNMLSSESVAVKNNIFRAGTGEAVNVSNATSLDMDYNNLYSDGSFLGWWGGNQVADLPAWRTISNQGTHSLSVDPQFVSATDLHTQNLALSEAGISISEIDTDIDGEERSDTPSIGADEFGTDGDDIDDDDDNCPNAFNPDQEDFDNDGIGDICDPDDDNDEVADTEDCDPYNASIHTQQVFYADRDRDGYGDASVTLTDCTAPAGYVSVAGDCDDGDRTVYPGAPELCDGVDNDCDGNVDEGLATATYYADADGDGLGDPTSSIVNCAQPAGSVSNADDCNDGDASVGVATIWYADVDNDGYGDASITLTDCTAPTGYVSVAGDCNDGDGTVYPGAPELCDGLDNDCDGNVDEGLATATYYADADGDGLGDPASSVTDCAQPAGSVGNGDDCNDGDASVGVATIWYADVDNDGYGDAETQIVNCTAPVGYVSVAGDCDDGDGTVYPGAPELCDGLDNDCDGNVDEDVATSTYYADADGDGLGDPTSSVTACAQPLGYVSNDDDCDDGDASIGAATIWYADEDNDGYGDAETLIIECTAPAGYVSVAGDCDDGNGTVYPGAPELCDGLDNDCDGNVDEDVATATYYADADGDGLGDPTSSVTDCAQPEGYVSNADDCDDGDASVGVATIWYADVDNDGFGDAETLIVNCTAPAGYVSVAGDCDDGNGTVYPGAPELCDGVDNDCDGSVDEDVATATYYADADGDGLGDPANSVTDCAQPEGYVSNADDCDDGDATIGAATIWYADGDNDGYGNASITLTDCTAPAGYVSVAGDCDDGNATVYLRAPELCDGLDNDCDGNVDEDVATSTYYADADGDGLGDPTSSVTACAQPLGYVSNADDCDDGDATIGVATIWYADVDNDGYGDASITLTDCAAPTGYVSVAGDCDDGDETVYPGAPELCDGLDNDCNGNVDEDVATATYYADADGDGLGDPASSVTDCAQPLGYVSNANDCDDGDATIGVAKTWYADVDMDGYGDGSTTLTACVKPIGYVTVAGDCDDNDALAYPGQQWYIDRDRDGYPESTVSECSRPTDGFAAFELTSTAIDNCPGTFNPGQSDSDGDGTGDDCDTPDSELVSDFWLEAECGTVGNHWKIAPDANASNQTFVHAPGKHFIHRAPADVADNRIRFTLDRAEAGSYFLHVRAFSRNRGEDSFWIRLNDGEWIKWNNIDCDSHFKWSTMPVNLELESGTNTLDVAFREGGTMLDKVFISQNGTLPTGFGDWATNCPGLSDQPPTAIASASRTHGIAPLTVHFDGSRSYDFDGHITGYNWTWEGGSASGPKPTVVFDAGVYQVKLQVTDDSGLTNSTTITVEATAPTAPDSSAFSFEAECTARDDSWHLSASTEASGNRFVSYTGCQCMEEPAEQRAGQHLTYDFLTTQSNTFYLFLRLDAPDEGRNSFWVRVDDGDWIKMWKEEDGSPLLTSGFEWRRVNNDARPISFDLAPGEHSITVASREPGTKLDKLILSADNSLPHGTGAPAQNCTETAIYTGGQPFVEERVVPYNDDLFITPALAVYPNPATNQVSVELSDGYLGVVTVSVVDALGRQILHRNRNKEDQVLRTELSVADLPHGLYHLLIRQGDCQTVRRFVKQ</sequence>
<dbReference type="InterPro" id="IPR011050">
    <property type="entry name" value="Pectin_lyase_fold/virulence"/>
</dbReference>
<dbReference type="Gene3D" id="2.60.40.10">
    <property type="entry name" value="Immunoglobulins"/>
    <property type="match status" value="1"/>
</dbReference>
<feature type="region of interest" description="Disordered" evidence="1">
    <location>
        <begin position="2173"/>
        <end position="2194"/>
    </location>
</feature>
<dbReference type="InterPro" id="IPR006626">
    <property type="entry name" value="PbH1"/>
</dbReference>
<dbReference type="EMBL" id="PDLO01000004">
    <property type="protein sequence ID" value="PHK98216.1"/>
    <property type="molecule type" value="Genomic_DNA"/>
</dbReference>
<dbReference type="InterPro" id="IPR035986">
    <property type="entry name" value="PKD_dom_sf"/>
</dbReference>
<dbReference type="OrthoDB" id="2972467at2"/>
<dbReference type="Gene3D" id="4.10.1080.10">
    <property type="entry name" value="TSP type-3 repeat"/>
    <property type="match status" value="1"/>
</dbReference>
<feature type="compositionally biased region" description="Acidic residues" evidence="1">
    <location>
        <begin position="2184"/>
        <end position="2194"/>
    </location>
</feature>
<feature type="compositionally biased region" description="Acidic residues" evidence="1">
    <location>
        <begin position="1266"/>
        <end position="1295"/>
    </location>
</feature>
<dbReference type="SUPFAM" id="SSF49785">
    <property type="entry name" value="Galactose-binding domain-like"/>
    <property type="match status" value="1"/>
</dbReference>
<comment type="caution">
    <text evidence="3">The sequence shown here is derived from an EMBL/GenBank/DDBJ whole genome shotgun (WGS) entry which is preliminary data.</text>
</comment>
<dbReference type="CDD" id="cd00146">
    <property type="entry name" value="PKD"/>
    <property type="match status" value="1"/>
</dbReference>
<evidence type="ECO:0000313" key="3">
    <source>
        <dbReference type="EMBL" id="PHK98216.1"/>
    </source>
</evidence>
<feature type="domain" description="PKD/Chitinase" evidence="2">
    <location>
        <begin position="2360"/>
        <end position="2441"/>
    </location>
</feature>
<feature type="region of interest" description="Disordered" evidence="1">
    <location>
        <begin position="1226"/>
        <end position="1297"/>
    </location>
</feature>
<dbReference type="Pfam" id="PF18911">
    <property type="entry name" value="PKD_4"/>
    <property type="match status" value="1"/>
</dbReference>
<dbReference type="InterPro" id="IPR008979">
    <property type="entry name" value="Galactose-bd-like_sf"/>
</dbReference>
<keyword evidence="4" id="KW-1185">Reference proteome</keyword>
<name>A0A2G0CE14_9BACT</name>
<evidence type="ECO:0000256" key="1">
    <source>
        <dbReference type="SAM" id="MobiDB-lite"/>
    </source>
</evidence>
<dbReference type="SMART" id="SM00089">
    <property type="entry name" value="PKD"/>
    <property type="match status" value="1"/>
</dbReference>
<dbReference type="GO" id="GO:0005509">
    <property type="term" value="F:calcium ion binding"/>
    <property type="evidence" value="ECO:0007669"/>
    <property type="project" value="InterPro"/>
</dbReference>
<dbReference type="InterPro" id="IPR000601">
    <property type="entry name" value="PKD_dom"/>
</dbReference>
<proteinExistence type="predicted"/>
<dbReference type="InterPro" id="IPR028974">
    <property type="entry name" value="TSP_type-3_rpt"/>
</dbReference>
<dbReference type="InterPro" id="IPR012334">
    <property type="entry name" value="Pectin_lyas_fold"/>
</dbReference>
<dbReference type="InterPro" id="IPR021655">
    <property type="entry name" value="Put_metal-bd"/>
</dbReference>
<dbReference type="Pfam" id="PF05048">
    <property type="entry name" value="NosD"/>
    <property type="match status" value="3"/>
</dbReference>
<dbReference type="Gene3D" id="2.60.120.260">
    <property type="entry name" value="Galactose-binding domain-like"/>
    <property type="match status" value="2"/>
</dbReference>
<dbReference type="InterPro" id="IPR013783">
    <property type="entry name" value="Ig-like_fold"/>
</dbReference>
<reference evidence="3 4" key="1">
    <citation type="submission" date="2017-10" db="EMBL/GenBank/DDBJ databases">
        <title>The draft genome sequence of Lewinella marina KCTC 32374.</title>
        <authorList>
            <person name="Wang K."/>
        </authorList>
    </citation>
    <scope>NUCLEOTIDE SEQUENCE [LARGE SCALE GENOMIC DNA]</scope>
    <source>
        <strain evidence="3 4">MKG-38</strain>
    </source>
</reference>
<feature type="compositionally biased region" description="Acidic residues" evidence="1">
    <location>
        <begin position="1245"/>
        <end position="1258"/>
    </location>
</feature>
<dbReference type="InterPro" id="IPR022409">
    <property type="entry name" value="PKD/Chitinase_dom"/>
</dbReference>
<dbReference type="SUPFAM" id="SSF49299">
    <property type="entry name" value="PKD domain"/>
    <property type="match status" value="1"/>
</dbReference>
<evidence type="ECO:0000313" key="4">
    <source>
        <dbReference type="Proteomes" id="UP000226437"/>
    </source>
</evidence>
<dbReference type="InterPro" id="IPR007742">
    <property type="entry name" value="NosD_dom"/>
</dbReference>
<dbReference type="SUPFAM" id="SSF51126">
    <property type="entry name" value="Pectin lyase-like"/>
    <property type="match status" value="3"/>
</dbReference>
<dbReference type="Pfam" id="PF18962">
    <property type="entry name" value="Por_Secre_tail"/>
    <property type="match status" value="1"/>
</dbReference>
<accession>A0A2G0CE14</accession>
<dbReference type="SMART" id="SM00710">
    <property type="entry name" value="PbH1"/>
    <property type="match status" value="13"/>
</dbReference>
<dbReference type="Pfam" id="PF11617">
    <property type="entry name" value="Cu-binding_MopE"/>
    <property type="match status" value="8"/>
</dbReference>
<protein>
    <recommendedName>
        <fullName evidence="2">PKD/Chitinase domain-containing protein</fullName>
    </recommendedName>
</protein>
<organism evidence="3 4">
    <name type="scientific">Neolewinella marina</name>
    <dbReference type="NCBI Taxonomy" id="438751"/>
    <lineage>
        <taxon>Bacteria</taxon>
        <taxon>Pseudomonadati</taxon>
        <taxon>Bacteroidota</taxon>
        <taxon>Saprospiria</taxon>
        <taxon>Saprospirales</taxon>
        <taxon>Lewinellaceae</taxon>
        <taxon>Neolewinella</taxon>
    </lineage>
</organism>
<dbReference type="Proteomes" id="UP000226437">
    <property type="component" value="Unassembled WGS sequence"/>
</dbReference>
<evidence type="ECO:0000259" key="2">
    <source>
        <dbReference type="SMART" id="SM00089"/>
    </source>
</evidence>
<dbReference type="SUPFAM" id="SSF103647">
    <property type="entry name" value="TSP type-3 repeat"/>
    <property type="match status" value="1"/>
</dbReference>